<dbReference type="EMBL" id="JAROKS010000026">
    <property type="protein sequence ID" value="KAK1784948.1"/>
    <property type="molecule type" value="Genomic_DNA"/>
</dbReference>
<comment type="caution">
    <text evidence="2">The sequence shown here is derived from an EMBL/GenBank/DDBJ whole genome shotgun (WGS) entry which is preliminary data.</text>
</comment>
<accession>A0AAD8YPK4</accession>
<keyword evidence="3" id="KW-1185">Reference proteome</keyword>
<dbReference type="Proteomes" id="UP001239994">
    <property type="component" value="Unassembled WGS sequence"/>
</dbReference>
<gene>
    <name evidence="2" type="ORF">P4O66_018377</name>
</gene>
<evidence type="ECO:0000313" key="3">
    <source>
        <dbReference type="Proteomes" id="UP001239994"/>
    </source>
</evidence>
<dbReference type="AlphaFoldDB" id="A0AAD8YPK4"/>
<feature type="non-terminal residue" evidence="2">
    <location>
        <position position="114"/>
    </location>
</feature>
<organism evidence="2 3">
    <name type="scientific">Electrophorus voltai</name>
    <dbReference type="NCBI Taxonomy" id="2609070"/>
    <lineage>
        <taxon>Eukaryota</taxon>
        <taxon>Metazoa</taxon>
        <taxon>Chordata</taxon>
        <taxon>Craniata</taxon>
        <taxon>Vertebrata</taxon>
        <taxon>Euteleostomi</taxon>
        <taxon>Actinopterygii</taxon>
        <taxon>Neopterygii</taxon>
        <taxon>Teleostei</taxon>
        <taxon>Ostariophysi</taxon>
        <taxon>Gymnotiformes</taxon>
        <taxon>Gymnotoidei</taxon>
        <taxon>Gymnotidae</taxon>
        <taxon>Electrophorus</taxon>
    </lineage>
</organism>
<reference evidence="2" key="1">
    <citation type="submission" date="2023-03" db="EMBL/GenBank/DDBJ databases">
        <title>Electrophorus voltai genome.</title>
        <authorList>
            <person name="Bian C."/>
        </authorList>
    </citation>
    <scope>NUCLEOTIDE SEQUENCE</scope>
    <source>
        <strain evidence="2">CB-2022</strain>
        <tissue evidence="2">Muscle</tissue>
    </source>
</reference>
<evidence type="ECO:0000313" key="2">
    <source>
        <dbReference type="EMBL" id="KAK1784948.1"/>
    </source>
</evidence>
<protein>
    <submittedName>
        <fullName evidence="2">Uncharacterized protein</fullName>
    </submittedName>
</protein>
<name>A0AAD8YPK4_9TELE</name>
<evidence type="ECO:0000256" key="1">
    <source>
        <dbReference type="SAM" id="MobiDB-lite"/>
    </source>
</evidence>
<proteinExistence type="predicted"/>
<feature type="region of interest" description="Disordered" evidence="1">
    <location>
        <begin position="1"/>
        <end position="71"/>
    </location>
</feature>
<feature type="compositionally biased region" description="Basic and acidic residues" evidence="1">
    <location>
        <begin position="32"/>
        <end position="41"/>
    </location>
</feature>
<sequence length="114" mass="12520">MFSPEAEGNTPRNFLAGGPEAVEPGPRRTKGHHNDQKEGSRVELVGSPESLPVSGLTSETGRVCPKPRRQTASGTLLEWRERLGPLGEVARLEPGWTCTTVCPLRPYLRFEVLE</sequence>